<reference evidence="11 12" key="1">
    <citation type="submission" date="2016-03" db="EMBL/GenBank/DDBJ databases">
        <title>Comparative genomics of the ectomycorrhizal sister species Rhizopogon vinicolor and Rhizopogon vesiculosus (Basidiomycota: Boletales) reveals a divergence of the mating type B locus.</title>
        <authorList>
            <person name="Mujic A.B."/>
            <person name="Kuo A."/>
            <person name="Tritt A."/>
            <person name="Lipzen A."/>
            <person name="Chen C."/>
            <person name="Johnson J."/>
            <person name="Sharma A."/>
            <person name="Barry K."/>
            <person name="Grigoriev I.V."/>
            <person name="Spatafora J.W."/>
        </authorList>
    </citation>
    <scope>NUCLEOTIDE SEQUENCE [LARGE SCALE GENOMIC DNA]</scope>
    <source>
        <strain evidence="11 12">AM-OR11-056</strain>
    </source>
</reference>
<evidence type="ECO:0000256" key="1">
    <source>
        <dbReference type="ARBA" id="ARBA00001971"/>
    </source>
</evidence>
<gene>
    <name evidence="11" type="ORF">AZE42_10181</name>
</gene>
<sequence length="49" mass="5622">MCQNEEKYPNPDTFNPDRFLNPDGTLTDDTVSIAWGFGRRICPGRYLAE</sequence>
<dbReference type="PANTHER" id="PTHR46300">
    <property type="entry name" value="P450, PUTATIVE (EUROFUNG)-RELATED-RELATED"/>
    <property type="match status" value="1"/>
</dbReference>
<dbReference type="GO" id="GO:0020037">
    <property type="term" value="F:heme binding"/>
    <property type="evidence" value="ECO:0007669"/>
    <property type="project" value="InterPro"/>
</dbReference>
<keyword evidence="4 8" id="KW-0479">Metal-binding</keyword>
<dbReference type="InterPro" id="IPR001128">
    <property type="entry name" value="Cyt_P450"/>
</dbReference>
<keyword evidence="7 9" id="KW-0503">Monooxygenase</keyword>
<evidence type="ECO:0000313" key="12">
    <source>
        <dbReference type="Proteomes" id="UP000183567"/>
    </source>
</evidence>
<feature type="non-terminal residue" evidence="11">
    <location>
        <position position="49"/>
    </location>
</feature>
<dbReference type="Gene3D" id="1.10.630.10">
    <property type="entry name" value="Cytochrome P450"/>
    <property type="match status" value="1"/>
</dbReference>
<dbReference type="AlphaFoldDB" id="A0A1J8PJG2"/>
<evidence type="ECO:0000256" key="7">
    <source>
        <dbReference type="ARBA" id="ARBA00023033"/>
    </source>
</evidence>
<dbReference type="PROSITE" id="PS00086">
    <property type="entry name" value="CYTOCHROME_P450"/>
    <property type="match status" value="1"/>
</dbReference>
<comment type="similarity">
    <text evidence="2 9">Belongs to the cytochrome P450 family.</text>
</comment>
<evidence type="ECO:0000256" key="2">
    <source>
        <dbReference type="ARBA" id="ARBA00010617"/>
    </source>
</evidence>
<keyword evidence="3 8" id="KW-0349">Heme</keyword>
<evidence type="ECO:0000256" key="8">
    <source>
        <dbReference type="PIRSR" id="PIRSR602403-1"/>
    </source>
</evidence>
<name>A0A1J8PJG2_9AGAM</name>
<keyword evidence="6 8" id="KW-0408">Iron</keyword>
<dbReference type="EMBL" id="LVVM01006229">
    <property type="protein sequence ID" value="OJA08703.1"/>
    <property type="molecule type" value="Genomic_DNA"/>
</dbReference>
<dbReference type="InterPro" id="IPR017972">
    <property type="entry name" value="Cyt_P450_CS"/>
</dbReference>
<dbReference type="InterPro" id="IPR050364">
    <property type="entry name" value="Cytochrome_P450_fung"/>
</dbReference>
<evidence type="ECO:0008006" key="13">
    <source>
        <dbReference type="Google" id="ProtNLM"/>
    </source>
</evidence>
<dbReference type="InterPro" id="IPR036396">
    <property type="entry name" value="Cyt_P450_sf"/>
</dbReference>
<keyword evidence="5 9" id="KW-0560">Oxidoreductase</keyword>
<dbReference type="GO" id="GO:0004497">
    <property type="term" value="F:monooxygenase activity"/>
    <property type="evidence" value="ECO:0007669"/>
    <property type="project" value="UniProtKB-KW"/>
</dbReference>
<accession>A0A1J8PJG2</accession>
<dbReference type="STRING" id="180088.A0A1J8PJG2"/>
<evidence type="ECO:0000256" key="10">
    <source>
        <dbReference type="SAM" id="MobiDB-lite"/>
    </source>
</evidence>
<comment type="caution">
    <text evidence="11">The sequence shown here is derived from an EMBL/GenBank/DDBJ whole genome shotgun (WGS) entry which is preliminary data.</text>
</comment>
<protein>
    <recommendedName>
        <fullName evidence="13">Cytochrome P450</fullName>
    </recommendedName>
</protein>
<keyword evidence="12" id="KW-1185">Reference proteome</keyword>
<proteinExistence type="inferred from homology"/>
<dbReference type="OrthoDB" id="2685000at2759"/>
<evidence type="ECO:0000256" key="6">
    <source>
        <dbReference type="ARBA" id="ARBA00023004"/>
    </source>
</evidence>
<feature type="binding site" description="axial binding residue" evidence="8">
    <location>
        <position position="42"/>
    </location>
    <ligand>
        <name>heme</name>
        <dbReference type="ChEBI" id="CHEBI:30413"/>
    </ligand>
    <ligandPart>
        <name>Fe</name>
        <dbReference type="ChEBI" id="CHEBI:18248"/>
    </ligandPart>
</feature>
<dbReference type="PANTHER" id="PTHR46300:SF7">
    <property type="entry name" value="P450, PUTATIVE (EUROFUNG)-RELATED"/>
    <property type="match status" value="1"/>
</dbReference>
<dbReference type="InterPro" id="IPR002403">
    <property type="entry name" value="Cyt_P450_E_grp-IV"/>
</dbReference>
<organism evidence="11 12">
    <name type="scientific">Rhizopogon vesiculosus</name>
    <dbReference type="NCBI Taxonomy" id="180088"/>
    <lineage>
        <taxon>Eukaryota</taxon>
        <taxon>Fungi</taxon>
        <taxon>Dikarya</taxon>
        <taxon>Basidiomycota</taxon>
        <taxon>Agaricomycotina</taxon>
        <taxon>Agaricomycetes</taxon>
        <taxon>Agaricomycetidae</taxon>
        <taxon>Boletales</taxon>
        <taxon>Suillineae</taxon>
        <taxon>Rhizopogonaceae</taxon>
        <taxon>Rhizopogon</taxon>
    </lineage>
</organism>
<dbReference type="Pfam" id="PF00067">
    <property type="entry name" value="p450"/>
    <property type="match status" value="1"/>
</dbReference>
<comment type="cofactor">
    <cofactor evidence="1 8">
        <name>heme</name>
        <dbReference type="ChEBI" id="CHEBI:30413"/>
    </cofactor>
</comment>
<dbReference type="Proteomes" id="UP000183567">
    <property type="component" value="Unassembled WGS sequence"/>
</dbReference>
<evidence type="ECO:0000256" key="4">
    <source>
        <dbReference type="ARBA" id="ARBA00022723"/>
    </source>
</evidence>
<evidence type="ECO:0000256" key="5">
    <source>
        <dbReference type="ARBA" id="ARBA00023002"/>
    </source>
</evidence>
<dbReference type="GO" id="GO:0005506">
    <property type="term" value="F:iron ion binding"/>
    <property type="evidence" value="ECO:0007669"/>
    <property type="project" value="InterPro"/>
</dbReference>
<evidence type="ECO:0000256" key="3">
    <source>
        <dbReference type="ARBA" id="ARBA00022617"/>
    </source>
</evidence>
<evidence type="ECO:0000313" key="11">
    <source>
        <dbReference type="EMBL" id="OJA08703.1"/>
    </source>
</evidence>
<dbReference type="SUPFAM" id="SSF48264">
    <property type="entry name" value="Cytochrome P450"/>
    <property type="match status" value="1"/>
</dbReference>
<dbReference type="PRINTS" id="PR00465">
    <property type="entry name" value="EP450IV"/>
</dbReference>
<evidence type="ECO:0000256" key="9">
    <source>
        <dbReference type="RuleBase" id="RU000461"/>
    </source>
</evidence>
<feature type="region of interest" description="Disordered" evidence="10">
    <location>
        <begin position="1"/>
        <end position="21"/>
    </location>
</feature>
<dbReference type="GO" id="GO:0016705">
    <property type="term" value="F:oxidoreductase activity, acting on paired donors, with incorporation or reduction of molecular oxygen"/>
    <property type="evidence" value="ECO:0007669"/>
    <property type="project" value="InterPro"/>
</dbReference>